<comment type="similarity">
    <text evidence="6">Belongs to the DEAD box helicase family. DDX10/DBP4 subfamily.</text>
</comment>
<dbReference type="InterPro" id="IPR001650">
    <property type="entry name" value="Helicase_C-like"/>
</dbReference>
<evidence type="ECO:0000256" key="8">
    <source>
        <dbReference type="PROSITE-ProRule" id="PRU00552"/>
    </source>
</evidence>
<keyword evidence="2 9" id="KW-0378">Hydrolase</keyword>
<evidence type="ECO:0000256" key="10">
    <source>
        <dbReference type="SAM" id="MobiDB-lite"/>
    </source>
</evidence>
<evidence type="ECO:0000259" key="12">
    <source>
        <dbReference type="PROSITE" id="PS51194"/>
    </source>
</evidence>
<evidence type="ECO:0000256" key="4">
    <source>
        <dbReference type="ARBA" id="ARBA00022840"/>
    </source>
</evidence>
<dbReference type="KEGG" id="char:105889670"/>
<feature type="domain" description="Helicase ATP-binding" evidence="11">
    <location>
        <begin position="103"/>
        <end position="277"/>
    </location>
</feature>
<dbReference type="OrthoDB" id="10259640at2759"/>
<dbReference type="PROSITE" id="PS51192">
    <property type="entry name" value="HELICASE_ATP_BIND_1"/>
    <property type="match status" value="1"/>
</dbReference>
<feature type="region of interest" description="Disordered" evidence="10">
    <location>
        <begin position="521"/>
        <end position="570"/>
    </location>
</feature>
<feature type="compositionally biased region" description="Basic and acidic residues" evidence="10">
    <location>
        <begin position="523"/>
        <end position="545"/>
    </location>
</feature>
<reference evidence="15" key="1">
    <citation type="submission" date="2025-08" db="UniProtKB">
        <authorList>
            <consortium name="RefSeq"/>
        </authorList>
    </citation>
    <scope>IDENTIFICATION</scope>
</reference>
<dbReference type="PROSITE" id="PS51194">
    <property type="entry name" value="HELICASE_CTER"/>
    <property type="match status" value="1"/>
</dbReference>
<dbReference type="CDD" id="cd17941">
    <property type="entry name" value="DEADc_DDX10"/>
    <property type="match status" value="1"/>
</dbReference>
<feature type="compositionally biased region" description="Basic and acidic residues" evidence="10">
    <location>
        <begin position="11"/>
        <end position="20"/>
    </location>
</feature>
<dbReference type="InterPro" id="IPR011545">
    <property type="entry name" value="DEAD/DEAH_box_helicase_dom"/>
</dbReference>
<dbReference type="PANTHER" id="PTHR24031">
    <property type="entry name" value="RNA HELICASE"/>
    <property type="match status" value="1"/>
</dbReference>
<feature type="region of interest" description="Disordered" evidence="10">
    <location>
        <begin position="27"/>
        <end position="53"/>
    </location>
</feature>
<comment type="function">
    <text evidence="9">RNA helicase.</text>
</comment>
<protein>
    <recommendedName>
        <fullName evidence="9">ATP-dependent RNA helicase</fullName>
        <ecNumber evidence="9">3.6.4.13</ecNumber>
    </recommendedName>
</protein>
<evidence type="ECO:0000256" key="5">
    <source>
        <dbReference type="ARBA" id="ARBA00022884"/>
    </source>
</evidence>
<feature type="compositionally biased region" description="Basic and acidic residues" evidence="10">
    <location>
        <begin position="717"/>
        <end position="739"/>
    </location>
</feature>
<keyword evidence="1 9" id="KW-0547">Nucleotide-binding</keyword>
<feature type="region of interest" description="Disordered" evidence="10">
    <location>
        <begin position="663"/>
        <end position="832"/>
    </location>
</feature>
<feature type="domain" description="Helicase C-terminal" evidence="12">
    <location>
        <begin position="303"/>
        <end position="459"/>
    </location>
</feature>
<dbReference type="GO" id="GO:0003723">
    <property type="term" value="F:RNA binding"/>
    <property type="evidence" value="ECO:0007669"/>
    <property type="project" value="UniProtKB-UniRule"/>
</dbReference>
<dbReference type="GO" id="GO:0003724">
    <property type="term" value="F:RNA helicase activity"/>
    <property type="evidence" value="ECO:0007669"/>
    <property type="project" value="UniProtKB-EC"/>
</dbReference>
<dbReference type="SUPFAM" id="SSF52540">
    <property type="entry name" value="P-loop containing nucleoside triphosphate hydrolases"/>
    <property type="match status" value="2"/>
</dbReference>
<keyword evidence="14" id="KW-1185">Reference proteome</keyword>
<dbReference type="Gene3D" id="3.40.50.300">
    <property type="entry name" value="P-loop containing nucleotide triphosphate hydrolases"/>
    <property type="match status" value="2"/>
</dbReference>
<dbReference type="SMART" id="SM00490">
    <property type="entry name" value="HELICc"/>
    <property type="match status" value="1"/>
</dbReference>
<proteinExistence type="inferred from homology"/>
<evidence type="ECO:0000256" key="6">
    <source>
        <dbReference type="ARBA" id="ARBA00038084"/>
    </source>
</evidence>
<evidence type="ECO:0000256" key="2">
    <source>
        <dbReference type="ARBA" id="ARBA00022801"/>
    </source>
</evidence>
<evidence type="ECO:0000313" key="15">
    <source>
        <dbReference type="RefSeq" id="XP_042566342.1"/>
    </source>
</evidence>
<evidence type="ECO:0000256" key="1">
    <source>
        <dbReference type="ARBA" id="ARBA00022741"/>
    </source>
</evidence>
<feature type="compositionally biased region" description="Basic and acidic residues" evidence="10">
    <location>
        <begin position="687"/>
        <end position="708"/>
    </location>
</feature>
<dbReference type="InterPro" id="IPR027417">
    <property type="entry name" value="P-loop_NTPase"/>
</dbReference>
<feature type="compositionally biased region" description="Basic and acidic residues" evidence="10">
    <location>
        <begin position="775"/>
        <end position="806"/>
    </location>
</feature>
<dbReference type="SMART" id="SM01178">
    <property type="entry name" value="DUF4217"/>
    <property type="match status" value="1"/>
</dbReference>
<keyword evidence="3 9" id="KW-0347">Helicase</keyword>
<dbReference type="InterPro" id="IPR014014">
    <property type="entry name" value="RNA_helicase_DEAD_Q_motif"/>
</dbReference>
<dbReference type="PROSITE" id="PS00039">
    <property type="entry name" value="DEAD_ATP_HELICASE"/>
    <property type="match status" value="1"/>
</dbReference>
<gene>
    <name evidence="15" type="primary">ddx10</name>
</gene>
<dbReference type="FunFam" id="3.40.50.300:FF:001089">
    <property type="entry name" value="RNA helicase"/>
    <property type="match status" value="1"/>
</dbReference>
<evidence type="ECO:0000256" key="3">
    <source>
        <dbReference type="ARBA" id="ARBA00022806"/>
    </source>
</evidence>
<dbReference type="EC" id="3.6.4.13" evidence="9"/>
<feature type="compositionally biased region" description="Basic residues" evidence="10">
    <location>
        <begin position="27"/>
        <end position="46"/>
    </location>
</feature>
<evidence type="ECO:0000313" key="14">
    <source>
        <dbReference type="Proteomes" id="UP000515152"/>
    </source>
</evidence>
<feature type="domain" description="DEAD-box RNA helicase Q" evidence="13">
    <location>
        <begin position="72"/>
        <end position="100"/>
    </location>
</feature>
<comment type="catalytic activity">
    <reaction evidence="7 9">
        <text>ATP + H2O = ADP + phosphate + H(+)</text>
        <dbReference type="Rhea" id="RHEA:13065"/>
        <dbReference type="ChEBI" id="CHEBI:15377"/>
        <dbReference type="ChEBI" id="CHEBI:15378"/>
        <dbReference type="ChEBI" id="CHEBI:30616"/>
        <dbReference type="ChEBI" id="CHEBI:43474"/>
        <dbReference type="ChEBI" id="CHEBI:456216"/>
        <dbReference type="EC" id="3.6.4.13"/>
    </reaction>
</comment>
<feature type="compositionally biased region" description="Basic and acidic residues" evidence="10">
    <location>
        <begin position="626"/>
        <end position="637"/>
    </location>
</feature>
<keyword evidence="4 9" id="KW-0067">ATP-binding</keyword>
<dbReference type="GO" id="GO:0005524">
    <property type="term" value="F:ATP binding"/>
    <property type="evidence" value="ECO:0007669"/>
    <property type="project" value="UniProtKB-UniRule"/>
</dbReference>
<dbReference type="InterPro" id="IPR000629">
    <property type="entry name" value="RNA-helicase_DEAD-box_CS"/>
</dbReference>
<feature type="region of interest" description="Disordered" evidence="10">
    <location>
        <begin position="1"/>
        <end position="20"/>
    </location>
</feature>
<keyword evidence="5 9" id="KW-0694">RNA-binding</keyword>
<dbReference type="PROSITE" id="PS51195">
    <property type="entry name" value="Q_MOTIF"/>
    <property type="match status" value="1"/>
</dbReference>
<accession>A0A8M1KR34</accession>
<dbReference type="Pfam" id="PF00271">
    <property type="entry name" value="Helicase_C"/>
    <property type="match status" value="1"/>
</dbReference>
<name>A0A8M1KR34_CLUHA</name>
<dbReference type="GeneID" id="105889670"/>
<feature type="region of interest" description="Disordered" evidence="10">
    <location>
        <begin position="603"/>
        <end position="639"/>
    </location>
</feature>
<feature type="compositionally biased region" description="Acidic residues" evidence="10">
    <location>
        <begin position="672"/>
        <end position="682"/>
    </location>
</feature>
<sequence length="845" mass="97187">MSAKSTTQKKTKYDDNDPVRNFEKWKKKYNKTKKRVKSVKPPPKKRREWESEQDNINKLVSKYPQINHKDAVSFADFPLSKKTLKGLMEAKYRQPTEIQRQTVGLALQGKDVLGAAKTGSGKTLAFLIPVLECLYRNQWTALDGLGALIISPTRELAYQTFQFLRKVGKNHEFSAGLIIGGKDLKEEAEKIHRTNIIICTPGRLLQHMDQTSAFHVSDLLMLVLDEADRILDLGFSETLNAIVEHLPSQRQTLLFSATQTKSVKDLARLSLNEPEYVWVHEQAKFSTPATLEQSYVVCELHQKVDMLFSFIRSHLTKKIIVFFACCKEVQYLFRAFCRLRPGISVLALHGKQQQMKRMEAYNEFVGKKSAVLFATDIAARGLDFPAVNWVLQYDCPEDANTYIHRVGRTARYQEGGEALLVLLPSEEKAMTSDLQDRRVPITKIQINPEKLVTVQQKLEAFLAQEMEQKERAQRCFISYLRSVFLMKNKHVFDVTQIKLAEYAASLGLAVAPRVRFLNKAKKHGPEEQEEKEHRKKGMVEEKGESNDVEEGSAEEHQSEDEDEDDETEDPATKLKSLLCDSDDDDAKDEDDLKDLDLLTVKRKDVFNVNNSQDEEDSDLEMPQSRRVKDTKVKEAKRAQKRNFKVNSKIIFKDDGEMVQEWPVIQRPVVPDSQEEQDLEEESGINVEKARERLRLEDQQYDKNEYRRRVQEKHREKRLKDKAARREAYKQKEEKKKKPEQQNAGDDDDDDDDEEDEAVAYLSGADEEFDFSALPDPDRCRDSDSADSDHEARKRTASDHDDVEPVRRIKRPKHDVEPDTESSPLDTGLSLGEDEELVLHLLGQKS</sequence>
<dbReference type="FunFam" id="3.40.50.300:FF:000874">
    <property type="entry name" value="RNA helicase"/>
    <property type="match status" value="1"/>
</dbReference>
<evidence type="ECO:0000259" key="13">
    <source>
        <dbReference type="PROSITE" id="PS51195"/>
    </source>
</evidence>
<evidence type="ECO:0000256" key="9">
    <source>
        <dbReference type="RuleBase" id="RU365068"/>
    </source>
</evidence>
<dbReference type="CTD" id="1662"/>
<dbReference type="Pfam" id="PF13959">
    <property type="entry name" value="CTE_SPB4"/>
    <property type="match status" value="1"/>
</dbReference>
<dbReference type="InterPro" id="IPR025313">
    <property type="entry name" value="SPB4-like_CTE"/>
</dbReference>
<dbReference type="AlphaFoldDB" id="A0A8M1KR34"/>
<dbReference type="Pfam" id="PF00270">
    <property type="entry name" value="DEAD"/>
    <property type="match status" value="1"/>
</dbReference>
<evidence type="ECO:0000256" key="7">
    <source>
        <dbReference type="ARBA" id="ARBA00047984"/>
    </source>
</evidence>
<dbReference type="InterPro" id="IPR014001">
    <property type="entry name" value="Helicase_ATP-bd"/>
</dbReference>
<feature type="compositionally biased region" description="Acidic residues" evidence="10">
    <location>
        <begin position="744"/>
        <end position="757"/>
    </location>
</feature>
<dbReference type="GO" id="GO:0016787">
    <property type="term" value="F:hydrolase activity"/>
    <property type="evidence" value="ECO:0007669"/>
    <property type="project" value="UniProtKB-KW"/>
</dbReference>
<feature type="short sequence motif" description="Q motif" evidence="8">
    <location>
        <begin position="72"/>
        <end position="100"/>
    </location>
</feature>
<dbReference type="Proteomes" id="UP000515152">
    <property type="component" value="Chromosome 18"/>
</dbReference>
<dbReference type="CDD" id="cd18787">
    <property type="entry name" value="SF2_C_DEAD"/>
    <property type="match status" value="1"/>
</dbReference>
<dbReference type="RefSeq" id="XP_042566342.1">
    <property type="nucleotide sequence ID" value="XM_042710408.1"/>
</dbReference>
<evidence type="ECO:0000259" key="11">
    <source>
        <dbReference type="PROSITE" id="PS51192"/>
    </source>
</evidence>
<feature type="compositionally biased region" description="Acidic residues" evidence="10">
    <location>
        <begin position="546"/>
        <end position="569"/>
    </location>
</feature>
<dbReference type="SMART" id="SM00487">
    <property type="entry name" value="DEXDc"/>
    <property type="match status" value="1"/>
</dbReference>
<comment type="domain">
    <text evidence="9">The Q motif is unique to and characteristic of the DEAD box family of RNA helicases and controls ATP binding and hydrolysis.</text>
</comment>
<organism evidence="14 15">
    <name type="scientific">Clupea harengus</name>
    <name type="common">Atlantic herring</name>
    <dbReference type="NCBI Taxonomy" id="7950"/>
    <lineage>
        <taxon>Eukaryota</taxon>
        <taxon>Metazoa</taxon>
        <taxon>Chordata</taxon>
        <taxon>Craniata</taxon>
        <taxon>Vertebrata</taxon>
        <taxon>Euteleostomi</taxon>
        <taxon>Actinopterygii</taxon>
        <taxon>Neopterygii</taxon>
        <taxon>Teleostei</taxon>
        <taxon>Clupei</taxon>
        <taxon>Clupeiformes</taxon>
        <taxon>Clupeoidei</taxon>
        <taxon>Clupeidae</taxon>
        <taxon>Clupea</taxon>
    </lineage>
</organism>